<dbReference type="InterPro" id="IPR008983">
    <property type="entry name" value="Tumour_necrosis_fac-like_dom"/>
</dbReference>
<dbReference type="CDD" id="cd00184">
    <property type="entry name" value="TNF"/>
    <property type="match status" value="1"/>
</dbReference>
<dbReference type="GO" id="GO:0016020">
    <property type="term" value="C:membrane"/>
    <property type="evidence" value="ECO:0007669"/>
    <property type="project" value="UniProtKB-SubCell"/>
</dbReference>
<name>A0AA47MSD3_MERPO</name>
<dbReference type="GO" id="GO:0005125">
    <property type="term" value="F:cytokine activity"/>
    <property type="evidence" value="ECO:0007669"/>
    <property type="project" value="UniProtKB-KW"/>
</dbReference>
<dbReference type="Proteomes" id="UP001174136">
    <property type="component" value="Unassembled WGS sequence"/>
</dbReference>
<comment type="caution">
    <text evidence="8">The sequence shown here is derived from an EMBL/GenBank/DDBJ whole genome shotgun (WGS) entry which is preliminary data.</text>
</comment>
<dbReference type="GO" id="GO:0006955">
    <property type="term" value="P:immune response"/>
    <property type="evidence" value="ECO:0007669"/>
    <property type="project" value="InterPro"/>
</dbReference>
<accession>A0AA47MSD3</accession>
<dbReference type="PROSITE" id="PS50049">
    <property type="entry name" value="THD_2"/>
    <property type="match status" value="1"/>
</dbReference>
<keyword evidence="3" id="KW-0202">Cytokine</keyword>
<evidence type="ECO:0000256" key="4">
    <source>
        <dbReference type="ARBA" id="ARBA00023136"/>
    </source>
</evidence>
<dbReference type="GO" id="GO:0008625">
    <property type="term" value="P:extrinsic apoptotic signaling pathway via death domain receptors"/>
    <property type="evidence" value="ECO:0007669"/>
    <property type="project" value="TreeGrafter"/>
</dbReference>
<dbReference type="EMBL" id="JAOPHQ010002814">
    <property type="protein sequence ID" value="KAK0145778.1"/>
    <property type="molecule type" value="Genomic_DNA"/>
</dbReference>
<dbReference type="PANTHER" id="PTHR11471">
    <property type="entry name" value="TUMOR NECROSIS FACTOR FAMILY MEMBER"/>
    <property type="match status" value="1"/>
</dbReference>
<reference evidence="8" key="1">
    <citation type="journal article" date="2023" name="Front. Mar. Sci.">
        <title>A new Merluccius polli reference genome to investigate the effects of global change in West African waters.</title>
        <authorList>
            <person name="Mateo J.L."/>
            <person name="Blanco-Fernandez C."/>
            <person name="Garcia-Vazquez E."/>
            <person name="Machado-Schiaffino G."/>
        </authorList>
    </citation>
    <scope>NUCLEOTIDE SEQUENCE</scope>
    <source>
        <strain evidence="8">C29</strain>
        <tissue evidence="8">Fin</tissue>
    </source>
</reference>
<dbReference type="GO" id="GO:0005615">
    <property type="term" value="C:extracellular space"/>
    <property type="evidence" value="ECO:0007669"/>
    <property type="project" value="UniProtKB-KW"/>
</dbReference>
<feature type="signal peptide" evidence="6">
    <location>
        <begin position="1"/>
        <end position="16"/>
    </location>
</feature>
<feature type="transmembrane region" description="Helical" evidence="5">
    <location>
        <begin position="93"/>
        <end position="117"/>
    </location>
</feature>
<feature type="chain" id="PRO_5041335716" evidence="6">
    <location>
        <begin position="17"/>
        <end position="310"/>
    </location>
</feature>
<comment type="subcellular location">
    <subcellularLocation>
        <location evidence="1">Membrane</location>
    </subcellularLocation>
</comment>
<dbReference type="Gene3D" id="2.60.120.40">
    <property type="match status" value="1"/>
</dbReference>
<keyword evidence="4 5" id="KW-0472">Membrane</keyword>
<evidence type="ECO:0000313" key="9">
    <source>
        <dbReference type="Proteomes" id="UP001174136"/>
    </source>
</evidence>
<dbReference type="GO" id="GO:0043123">
    <property type="term" value="P:positive regulation of canonical NF-kappaB signal transduction"/>
    <property type="evidence" value="ECO:0007669"/>
    <property type="project" value="TreeGrafter"/>
</dbReference>
<keyword evidence="5" id="KW-1133">Transmembrane helix</keyword>
<comment type="similarity">
    <text evidence="2">Belongs to the tumor necrosis factor family.</text>
</comment>
<dbReference type="PANTHER" id="PTHR11471:SF33">
    <property type="entry name" value="TUMOR NECROSIS FACTOR LIGAND SUPERFAMILY MEMBER 6"/>
    <property type="match status" value="1"/>
</dbReference>
<feature type="domain" description="THD" evidence="7">
    <location>
        <begin position="166"/>
        <end position="310"/>
    </location>
</feature>
<dbReference type="Pfam" id="PF00229">
    <property type="entry name" value="TNF"/>
    <property type="match status" value="1"/>
</dbReference>
<evidence type="ECO:0000256" key="5">
    <source>
        <dbReference type="SAM" id="Phobius"/>
    </source>
</evidence>
<protein>
    <submittedName>
        <fullName evidence="8">Tumor necrosis factor ligand superfamily member 6</fullName>
    </submittedName>
</protein>
<evidence type="ECO:0000256" key="1">
    <source>
        <dbReference type="ARBA" id="ARBA00004370"/>
    </source>
</evidence>
<sequence>MCHSTCMWLWVETVAAETFFLFCDVLIIDTHLLYLCIMSYDQRHRYPGVFHVDGGQDAWRPPVPPPRMVPSWSFPAAQEMVYHRRKSKGCMGISHNVAIVLLLLFLLVFAFMGIGSYQIHKLQEDLRSMHEKIDVMPSSNTNILTPEKQVGLEKPEWIEDKDDVRPAAHVLGRVDSSWRQKTLRWEPKAGRAFTEGGVVYQAEDGALRVNHTGLYHIYSRVELLVKQCSMTHAFVHTVFVRRPRHVLPLTLMEGQRKETCGDQTRSTWTIDSYLAGSLKLQKEDRVFVNVSHPLDLSHNHYANFFGLYKI</sequence>
<evidence type="ECO:0000259" key="7">
    <source>
        <dbReference type="PROSITE" id="PS50049"/>
    </source>
</evidence>
<dbReference type="InterPro" id="IPR006052">
    <property type="entry name" value="TNF_dom"/>
</dbReference>
<proteinExistence type="inferred from homology"/>
<evidence type="ECO:0000313" key="8">
    <source>
        <dbReference type="EMBL" id="KAK0145778.1"/>
    </source>
</evidence>
<evidence type="ECO:0000256" key="3">
    <source>
        <dbReference type="ARBA" id="ARBA00022514"/>
    </source>
</evidence>
<dbReference type="SUPFAM" id="SSF49842">
    <property type="entry name" value="TNF-like"/>
    <property type="match status" value="1"/>
</dbReference>
<keyword evidence="6" id="KW-0732">Signal</keyword>
<dbReference type="AlphaFoldDB" id="A0AA47MSD3"/>
<gene>
    <name evidence="8" type="primary">FASLG</name>
    <name evidence="8" type="ORF">N1851_015299</name>
</gene>
<feature type="transmembrane region" description="Helical" evidence="5">
    <location>
        <begin position="18"/>
        <end position="37"/>
    </location>
</feature>
<evidence type="ECO:0000256" key="2">
    <source>
        <dbReference type="ARBA" id="ARBA00008670"/>
    </source>
</evidence>
<dbReference type="GO" id="GO:0005164">
    <property type="term" value="F:tumor necrosis factor receptor binding"/>
    <property type="evidence" value="ECO:0007669"/>
    <property type="project" value="InterPro"/>
</dbReference>
<evidence type="ECO:0000256" key="6">
    <source>
        <dbReference type="SAM" id="SignalP"/>
    </source>
</evidence>
<keyword evidence="5" id="KW-0812">Transmembrane</keyword>
<dbReference type="SMART" id="SM00207">
    <property type="entry name" value="TNF"/>
    <property type="match status" value="1"/>
</dbReference>
<organism evidence="8 9">
    <name type="scientific">Merluccius polli</name>
    <name type="common">Benguela hake</name>
    <name type="synonym">Merluccius cadenati</name>
    <dbReference type="NCBI Taxonomy" id="89951"/>
    <lineage>
        <taxon>Eukaryota</taxon>
        <taxon>Metazoa</taxon>
        <taxon>Chordata</taxon>
        <taxon>Craniata</taxon>
        <taxon>Vertebrata</taxon>
        <taxon>Euteleostomi</taxon>
        <taxon>Actinopterygii</taxon>
        <taxon>Neopterygii</taxon>
        <taxon>Teleostei</taxon>
        <taxon>Neoteleostei</taxon>
        <taxon>Acanthomorphata</taxon>
        <taxon>Zeiogadaria</taxon>
        <taxon>Gadariae</taxon>
        <taxon>Gadiformes</taxon>
        <taxon>Gadoidei</taxon>
        <taxon>Merlucciidae</taxon>
        <taxon>Merluccius</taxon>
    </lineage>
</organism>
<keyword evidence="9" id="KW-1185">Reference proteome</keyword>